<protein>
    <submittedName>
        <fullName evidence="3">Uncharacterized protein</fullName>
    </submittedName>
</protein>
<dbReference type="Pfam" id="PF13517">
    <property type="entry name" value="FG-GAP_3"/>
    <property type="match status" value="2"/>
</dbReference>
<feature type="transmembrane region" description="Helical" evidence="2">
    <location>
        <begin position="698"/>
        <end position="719"/>
    </location>
</feature>
<keyword evidence="2" id="KW-0812">Transmembrane</keyword>
<organism evidence="3 5">
    <name type="scientific">Adineta steineri</name>
    <dbReference type="NCBI Taxonomy" id="433720"/>
    <lineage>
        <taxon>Eukaryota</taxon>
        <taxon>Metazoa</taxon>
        <taxon>Spiralia</taxon>
        <taxon>Gnathifera</taxon>
        <taxon>Rotifera</taxon>
        <taxon>Eurotatoria</taxon>
        <taxon>Bdelloidea</taxon>
        <taxon>Adinetida</taxon>
        <taxon>Adinetidae</taxon>
        <taxon>Adineta</taxon>
    </lineage>
</organism>
<dbReference type="AlphaFoldDB" id="A0A815KFP3"/>
<dbReference type="EMBL" id="CAJOAY010001311">
    <property type="protein sequence ID" value="CAF3825898.1"/>
    <property type="molecule type" value="Genomic_DNA"/>
</dbReference>
<evidence type="ECO:0000313" key="5">
    <source>
        <dbReference type="Proteomes" id="UP000663891"/>
    </source>
</evidence>
<dbReference type="PANTHER" id="PTHR46580">
    <property type="entry name" value="SENSOR KINASE-RELATED"/>
    <property type="match status" value="1"/>
</dbReference>
<dbReference type="EMBL" id="CAJNON010000869">
    <property type="protein sequence ID" value="CAF1395548.1"/>
    <property type="molecule type" value="Genomic_DNA"/>
</dbReference>
<evidence type="ECO:0000256" key="2">
    <source>
        <dbReference type="SAM" id="Phobius"/>
    </source>
</evidence>
<dbReference type="OrthoDB" id="10022113at2759"/>
<gene>
    <name evidence="4" type="ORF">OKA104_LOCUS19979</name>
    <name evidence="3" type="ORF">VCS650_LOCUS36192</name>
</gene>
<evidence type="ECO:0000313" key="4">
    <source>
        <dbReference type="EMBL" id="CAF3825898.1"/>
    </source>
</evidence>
<dbReference type="InterPro" id="IPR028994">
    <property type="entry name" value="Integrin_alpha_N"/>
</dbReference>
<feature type="transmembrane region" description="Helical" evidence="2">
    <location>
        <begin position="669"/>
        <end position="691"/>
    </location>
</feature>
<name>A0A815KFP3_9BILA</name>
<keyword evidence="2" id="KW-1133">Transmembrane helix</keyword>
<keyword evidence="1" id="KW-0732">Signal</keyword>
<dbReference type="Proteomes" id="UP000663891">
    <property type="component" value="Unassembled WGS sequence"/>
</dbReference>
<evidence type="ECO:0000256" key="1">
    <source>
        <dbReference type="ARBA" id="ARBA00022729"/>
    </source>
</evidence>
<feature type="transmembrane region" description="Helical" evidence="2">
    <location>
        <begin position="250"/>
        <end position="276"/>
    </location>
</feature>
<dbReference type="Proteomes" id="UP000663881">
    <property type="component" value="Unassembled WGS sequence"/>
</dbReference>
<dbReference type="InterPro" id="IPR013517">
    <property type="entry name" value="FG-GAP"/>
</dbReference>
<evidence type="ECO:0000313" key="3">
    <source>
        <dbReference type="EMBL" id="CAF1395548.1"/>
    </source>
</evidence>
<proteinExistence type="predicted"/>
<feature type="transmembrane region" description="Helical" evidence="2">
    <location>
        <begin position="576"/>
        <end position="597"/>
    </location>
</feature>
<reference evidence="3" key="1">
    <citation type="submission" date="2021-02" db="EMBL/GenBank/DDBJ databases">
        <authorList>
            <person name="Nowell W R."/>
        </authorList>
    </citation>
    <scope>NUCLEOTIDE SEQUENCE</scope>
</reference>
<dbReference type="PANTHER" id="PTHR46580:SF4">
    <property type="entry name" value="ATP_GTP-BINDING PROTEIN"/>
    <property type="match status" value="1"/>
</dbReference>
<keyword evidence="2" id="KW-0472">Membrane</keyword>
<accession>A0A815KFP3</accession>
<sequence>MLGIDFRFNGVLAYAWRGFSSRHFRLLSTLCQLTNETVTHAIKNFGIQKLVTLDVIKEDDFNIQLNTTLNQFKQTLIINFDLLINTIQLLIQLLFNLTGPANLKTKAVDCICATDPYCQTPVVDPIDQMYIWNPTTSFNEVPGQVIGCFNFDSVLLSTLECYYSDSCLALSYKYINFTLDQFDTGLKKVNAKLLVYDPKASRFPPNTLIETILKELMIEQWSSSFSFNRYYETCSPIKCTYSQITRTSSFIGTLLLLMSSIGGLTAALRLITPLLIKIIVRMKRQRAPGQPKQQSQGSCFSDLEYICSSVFTSQQWQTNITKSLVPDLSVYLIKDYRRFISSHFQFLSHLCELATKSMNNTIDQLLSSFLLTNELLSSHELDMYIELLVDQTRLSAPVNFQNRLFLLRTASHATPIISTYGTNFRFIVPWLNANSSSAITYALTYDNNCSCALNMTCNTQAGFFSQNGSVFIPIKGLKMGCTPSEALLGSTLECFYDSLCINRIQEYTIATDNSINIIDYSSLSINNSRFLINSTVMDLINDLFTENWVTNINYPAYFSKCSPSSCSHSFKQRYSLIYTITLLIGLYGGLTFIFKWICPKIVVLFSKIYRYLKKRRNIVQSDLSTTVTTVENTDTIQQTANIHNIVVHSDEQPTSSLHTMQFSTRTNRFFIMGIIVFVVMIIILVIVSIYLNRLAKRVNTIFTISSTVSAMITTPSMIISSTPGLYSDRVFKKNLTIISCMRITSIRLEEIDGVEPPCQVTFQLSSTYPNNGDGGGSHLTAGDFDNNGYLDIAFVNPGPDTMGILLSNNDGSFRAQTLYLFEQYADPQWIVVGDFNNDGHADIVVIHYTGFMMSIFLSNGDETFQTRMTSSTSPVFGGVTAVTIDFNGDGNLDLIIGGYGLCVKFGDGTGSFSASSVVAADIVSTDMIMTGHFNDDDQLDLVVLHSYDANIKVLLNDGRGDFRLSIEFSTGEYSRPESFTLSDFNNDNRLDLTVANTQKGNIDIFLQNINGTFSRKITYFTGTFSYPTTIVAADFNNDGQIDLIVTNRFLHNLGIFLGSGDGTFFPSSTFTTGTNSTPTELIARDFNNDTKLDLAVVDQINNNILILFNTCTCCVDGVLQQQ</sequence>
<dbReference type="Gene3D" id="2.130.10.130">
    <property type="entry name" value="Integrin alpha, N-terminal"/>
    <property type="match status" value="2"/>
</dbReference>
<dbReference type="SUPFAM" id="SSF69318">
    <property type="entry name" value="Integrin alpha N-terminal domain"/>
    <property type="match status" value="1"/>
</dbReference>
<comment type="caution">
    <text evidence="3">The sequence shown here is derived from an EMBL/GenBank/DDBJ whole genome shotgun (WGS) entry which is preliminary data.</text>
</comment>